<dbReference type="Proteomes" id="UP000759443">
    <property type="component" value="Unassembled WGS sequence"/>
</dbReference>
<dbReference type="InterPro" id="IPR049445">
    <property type="entry name" value="TetR_SbtR-like_C"/>
</dbReference>
<name>A0ABS4DSN8_9HYPH</name>
<protein>
    <submittedName>
        <fullName evidence="6">AcrR family transcriptional regulator</fullName>
    </submittedName>
</protein>
<keyword evidence="3" id="KW-0804">Transcription</keyword>
<dbReference type="EMBL" id="JAGGJU010000001">
    <property type="protein sequence ID" value="MBP1848706.1"/>
    <property type="molecule type" value="Genomic_DNA"/>
</dbReference>
<accession>A0ABS4DSN8</accession>
<proteinExistence type="predicted"/>
<gene>
    <name evidence="6" type="ORF">J2Z17_000123</name>
</gene>
<dbReference type="PROSITE" id="PS50977">
    <property type="entry name" value="HTH_TETR_2"/>
    <property type="match status" value="1"/>
</dbReference>
<keyword evidence="2 4" id="KW-0238">DNA-binding</keyword>
<feature type="domain" description="HTH tetR-type" evidence="5">
    <location>
        <begin position="6"/>
        <end position="66"/>
    </location>
</feature>
<dbReference type="InterPro" id="IPR001647">
    <property type="entry name" value="HTH_TetR"/>
</dbReference>
<dbReference type="InterPro" id="IPR050109">
    <property type="entry name" value="HTH-type_TetR-like_transc_reg"/>
</dbReference>
<evidence type="ECO:0000313" key="6">
    <source>
        <dbReference type="EMBL" id="MBP1848706.1"/>
    </source>
</evidence>
<keyword evidence="1" id="KW-0805">Transcription regulation</keyword>
<dbReference type="PRINTS" id="PR00455">
    <property type="entry name" value="HTHTETR"/>
</dbReference>
<dbReference type="PANTHER" id="PTHR30055">
    <property type="entry name" value="HTH-TYPE TRANSCRIPTIONAL REGULATOR RUTR"/>
    <property type="match status" value="1"/>
</dbReference>
<dbReference type="SUPFAM" id="SSF46689">
    <property type="entry name" value="Homeodomain-like"/>
    <property type="match status" value="1"/>
</dbReference>
<dbReference type="Gene3D" id="1.10.357.10">
    <property type="entry name" value="Tetracycline Repressor, domain 2"/>
    <property type="match status" value="1"/>
</dbReference>
<keyword evidence="7" id="KW-1185">Reference proteome</keyword>
<dbReference type="Pfam" id="PF21597">
    <property type="entry name" value="TetR_C_43"/>
    <property type="match status" value="1"/>
</dbReference>
<reference evidence="6 7" key="1">
    <citation type="submission" date="2021-03" db="EMBL/GenBank/DDBJ databases">
        <title>Genomic Encyclopedia of Type Strains, Phase IV (KMG-IV): sequencing the most valuable type-strain genomes for metagenomic binning, comparative biology and taxonomic classification.</title>
        <authorList>
            <person name="Goeker M."/>
        </authorList>
    </citation>
    <scope>NUCLEOTIDE SEQUENCE [LARGE SCALE GENOMIC DNA]</scope>
    <source>
        <strain evidence="6 7">DSM 21600</strain>
    </source>
</reference>
<organism evidence="6 7">
    <name type="scientific">Rhizobium halophytocola</name>
    <dbReference type="NCBI Taxonomy" id="735519"/>
    <lineage>
        <taxon>Bacteria</taxon>
        <taxon>Pseudomonadati</taxon>
        <taxon>Pseudomonadota</taxon>
        <taxon>Alphaproteobacteria</taxon>
        <taxon>Hyphomicrobiales</taxon>
        <taxon>Rhizobiaceae</taxon>
        <taxon>Rhizobium/Agrobacterium group</taxon>
        <taxon>Rhizobium</taxon>
    </lineage>
</organism>
<comment type="caution">
    <text evidence="6">The sequence shown here is derived from an EMBL/GenBank/DDBJ whole genome shotgun (WGS) entry which is preliminary data.</text>
</comment>
<feature type="DNA-binding region" description="H-T-H motif" evidence="4">
    <location>
        <begin position="29"/>
        <end position="48"/>
    </location>
</feature>
<evidence type="ECO:0000256" key="1">
    <source>
        <dbReference type="ARBA" id="ARBA00023015"/>
    </source>
</evidence>
<dbReference type="RefSeq" id="WP_209941269.1">
    <property type="nucleotide sequence ID" value="NZ_JAGGJU010000001.1"/>
</dbReference>
<dbReference type="PANTHER" id="PTHR30055:SF234">
    <property type="entry name" value="HTH-TYPE TRANSCRIPTIONAL REGULATOR BETI"/>
    <property type="match status" value="1"/>
</dbReference>
<evidence type="ECO:0000256" key="2">
    <source>
        <dbReference type="ARBA" id="ARBA00023125"/>
    </source>
</evidence>
<evidence type="ECO:0000313" key="7">
    <source>
        <dbReference type="Proteomes" id="UP000759443"/>
    </source>
</evidence>
<dbReference type="Pfam" id="PF00440">
    <property type="entry name" value="TetR_N"/>
    <property type="match status" value="1"/>
</dbReference>
<dbReference type="InterPro" id="IPR009057">
    <property type="entry name" value="Homeodomain-like_sf"/>
</dbReference>
<evidence type="ECO:0000256" key="4">
    <source>
        <dbReference type="PROSITE-ProRule" id="PRU00335"/>
    </source>
</evidence>
<sequence>MRADAEKNYGHLLAVAGEVLREDGIDGASMRDIARKAKVGLATMLRHFPTREALLDALLRTALDELTARAASLAASAHAGDALVTWLRDAVAFVHVYSGAVDMMAAALADQESDLHASCVAVRSAGSELLATAQAQGDARSDIDGEDLFALTASLGWLHDQPALSARADRIFDMVAQAVLAKGT</sequence>
<evidence type="ECO:0000256" key="3">
    <source>
        <dbReference type="ARBA" id="ARBA00023163"/>
    </source>
</evidence>
<evidence type="ECO:0000259" key="5">
    <source>
        <dbReference type="PROSITE" id="PS50977"/>
    </source>
</evidence>